<proteinExistence type="predicted"/>
<name>A0A8T1UZ41_9STRA</name>
<organism evidence="1 2">
    <name type="scientific">Phytophthora cactorum</name>
    <dbReference type="NCBI Taxonomy" id="29920"/>
    <lineage>
        <taxon>Eukaryota</taxon>
        <taxon>Sar</taxon>
        <taxon>Stramenopiles</taxon>
        <taxon>Oomycota</taxon>
        <taxon>Peronosporomycetes</taxon>
        <taxon>Peronosporales</taxon>
        <taxon>Peronosporaceae</taxon>
        <taxon>Phytophthora</taxon>
    </lineage>
</organism>
<protein>
    <submittedName>
        <fullName evidence="1">Uncharacterized protein</fullName>
    </submittedName>
</protein>
<dbReference type="OrthoDB" id="10339355at2759"/>
<dbReference type="Proteomes" id="UP000688947">
    <property type="component" value="Unassembled WGS sequence"/>
</dbReference>
<accession>A0A8T1UZ41</accession>
<comment type="caution">
    <text evidence="1">The sequence shown here is derived from an EMBL/GenBank/DDBJ whole genome shotgun (WGS) entry which is preliminary data.</text>
</comment>
<sequence>MPLFVTKVETMWDPTLCILTVAHRGYRCYLRSSWTTASPPPKGRALLMQTSASDAPSKAIPCYKWQLWKDEQRHHVTTHRRALSLSLSLSLSLFASPAATRQDDAAARILVMEVASDVGPRPSGMVARGSSESIRLLLDSILAGPLLMRHHSGLVFRRGSINNTTYM</sequence>
<dbReference type="VEuPathDB" id="FungiDB:PC110_g4649"/>
<evidence type="ECO:0000313" key="2">
    <source>
        <dbReference type="Proteomes" id="UP000688947"/>
    </source>
</evidence>
<dbReference type="EMBL" id="JAENGZ010000066">
    <property type="protein sequence ID" value="KAG6970782.1"/>
    <property type="molecule type" value="Genomic_DNA"/>
</dbReference>
<reference evidence="1" key="1">
    <citation type="submission" date="2021-01" db="EMBL/GenBank/DDBJ databases">
        <title>Phytophthora aleatoria, a newly-described species from Pinus radiata is distinct from Phytophthora cactorum isolates based on comparative genomics.</title>
        <authorList>
            <person name="Mcdougal R."/>
            <person name="Panda P."/>
            <person name="Williams N."/>
            <person name="Studholme D.J."/>
        </authorList>
    </citation>
    <scope>NUCLEOTIDE SEQUENCE</scope>
    <source>
        <strain evidence="1">NZFS 3830</strain>
    </source>
</reference>
<gene>
    <name evidence="1" type="ORF">JG687_00002432</name>
</gene>
<evidence type="ECO:0000313" key="1">
    <source>
        <dbReference type="EMBL" id="KAG6970782.1"/>
    </source>
</evidence>
<dbReference type="AlphaFoldDB" id="A0A8T1UZ41"/>